<reference evidence="2" key="1">
    <citation type="submission" date="2023-06" db="EMBL/GenBank/DDBJ databases">
        <title>Gycomyces niveus sp.nov., a novel actinomycete isolated from soil in Shouguang.</title>
        <authorList>
            <person name="Yang X."/>
            <person name="Zhao J."/>
        </authorList>
    </citation>
    <scope>NUCLEOTIDE SEQUENCE</scope>
    <source>
        <strain evidence="2">NEAU C2</strain>
    </source>
</reference>
<feature type="transmembrane region" description="Helical" evidence="1">
    <location>
        <begin position="59"/>
        <end position="77"/>
    </location>
</feature>
<keyword evidence="1" id="KW-1133">Transmembrane helix</keyword>
<keyword evidence="1" id="KW-0812">Transmembrane</keyword>
<dbReference type="EMBL" id="JAUEMJ010000004">
    <property type="protein sequence ID" value="MDN3241007.1"/>
    <property type="molecule type" value="Genomic_DNA"/>
</dbReference>
<dbReference type="Proteomes" id="UP001171902">
    <property type="component" value="Unassembled WGS sequence"/>
</dbReference>
<feature type="transmembrane region" description="Helical" evidence="1">
    <location>
        <begin position="89"/>
        <end position="106"/>
    </location>
</feature>
<sequence>MPHSSHPVRRPSRSPGPPLNARREIALAIALPLTAVALTATVLWLNLFLSDPLRGWAKALGFAAIAAPVVAAAVLSFRGRAHRNWKATLAFPLLIAAGSGALVPAFNQFALAHHGIDVECAVSYRNDYIAHHEDGDEPMSDHEFRCVGWDPPTLKTDREEALEIGDHRIIVFDPLGRVNPSFGDPSPAGGLVFLPLTLLFTAAATAIRLYLIDDGTVKAALTARRRRRAKAT</sequence>
<keyword evidence="1" id="KW-0472">Membrane</keyword>
<proteinExistence type="predicted"/>
<feature type="transmembrane region" description="Helical" evidence="1">
    <location>
        <begin position="188"/>
        <end position="211"/>
    </location>
</feature>
<gene>
    <name evidence="2" type="ORF">QWI33_14845</name>
</gene>
<evidence type="ECO:0000313" key="2">
    <source>
        <dbReference type="EMBL" id="MDN3241007.1"/>
    </source>
</evidence>
<comment type="caution">
    <text evidence="2">The sequence shown here is derived from an EMBL/GenBank/DDBJ whole genome shotgun (WGS) entry which is preliminary data.</text>
</comment>
<evidence type="ECO:0008006" key="4">
    <source>
        <dbReference type="Google" id="ProtNLM"/>
    </source>
</evidence>
<name>A0ABT7YQY2_9ACTN</name>
<feature type="transmembrane region" description="Helical" evidence="1">
    <location>
        <begin position="25"/>
        <end position="47"/>
    </location>
</feature>
<keyword evidence="3" id="KW-1185">Reference proteome</keyword>
<dbReference type="RefSeq" id="WP_289957928.1">
    <property type="nucleotide sequence ID" value="NZ_JAUEMJ010000004.1"/>
</dbReference>
<evidence type="ECO:0000313" key="3">
    <source>
        <dbReference type="Proteomes" id="UP001171902"/>
    </source>
</evidence>
<accession>A0ABT7YQY2</accession>
<evidence type="ECO:0000256" key="1">
    <source>
        <dbReference type="SAM" id="Phobius"/>
    </source>
</evidence>
<organism evidence="2 3">
    <name type="scientific">Glycomyces tritici</name>
    <dbReference type="NCBI Taxonomy" id="2665176"/>
    <lineage>
        <taxon>Bacteria</taxon>
        <taxon>Bacillati</taxon>
        <taxon>Actinomycetota</taxon>
        <taxon>Actinomycetes</taxon>
        <taxon>Glycomycetales</taxon>
        <taxon>Glycomycetaceae</taxon>
        <taxon>Glycomyces</taxon>
    </lineage>
</organism>
<protein>
    <recommendedName>
        <fullName evidence="4">DUF3592 domain-containing protein</fullName>
    </recommendedName>
</protein>